<proteinExistence type="inferred from homology"/>
<name>A0A0U5G3J2_ASPCI</name>
<feature type="region of interest" description="Disordered" evidence="7">
    <location>
        <begin position="95"/>
        <end position="138"/>
    </location>
</feature>
<organism evidence="9 10">
    <name type="scientific">Aspergillus calidoustus</name>
    <dbReference type="NCBI Taxonomy" id="454130"/>
    <lineage>
        <taxon>Eukaryota</taxon>
        <taxon>Fungi</taxon>
        <taxon>Dikarya</taxon>
        <taxon>Ascomycota</taxon>
        <taxon>Pezizomycotina</taxon>
        <taxon>Eurotiomycetes</taxon>
        <taxon>Eurotiomycetidae</taxon>
        <taxon>Eurotiales</taxon>
        <taxon>Aspergillaceae</taxon>
        <taxon>Aspergillus</taxon>
        <taxon>Aspergillus subgen. Nidulantes</taxon>
    </lineage>
</organism>
<sequence>MIRPWRLEDPGIYHLIGVGGLVGLVNAFFRFLVTPVALQRVPRSTIAMAQNFEHPFQGLQFVQRVSGGPRDVLVASSGAKLYTFSVDSGQRLSVWPQDGADTSTANEAGSNPENEGPPEKKRKVDPEEKKVTAAPEKKKTAAWSHIPILTSTPDGEYVVALTAEDKCIRVFQIEAEGTFLELSSRPMPKRPCSITFMDNNEILLGDKFGDVYSMPLIPSAEPRISKAAREHQKRIAATNLTVHTQRNLKSLEMQKQQAAKKAAAKADKAPEDGPSFEHQLLLGHVSLLTDVAFVSLPSPDPSSNRKRGYILSADRDEHIRVSRGPPQAHVIENYCLGHSSFISSLCIPQWAPEILISGGGDPYLLVWNWTAAHVLHKVPLVEETGEGKDVAVRSIWASSFNLDSSDPTGLILVALEGYVPTLDSEEYSSNNSSSPTLLSFTLSSDSKLIKQKPLTITGNVLDVQPHPLDNTLLVSVDSIREPGSTQDWRSAPASSQTLLEAFTLKQGGQMLEWESAPSAFTDSINAAGTSIVSAGADKKAQTVLNTSLYGLENLRKKTYGDDDVGSIL</sequence>
<keyword evidence="5 6" id="KW-0539">Nucleus</keyword>
<dbReference type="UniPathway" id="UPA00989"/>
<dbReference type="PANTHER" id="PTHR16288">
    <property type="entry name" value="WD40 REPEAT PROTEIN 4"/>
    <property type="match status" value="1"/>
</dbReference>
<evidence type="ECO:0000256" key="8">
    <source>
        <dbReference type="SAM" id="Phobius"/>
    </source>
</evidence>
<dbReference type="InterPro" id="IPR015943">
    <property type="entry name" value="WD40/YVTN_repeat-like_dom_sf"/>
</dbReference>
<dbReference type="Proteomes" id="UP000054771">
    <property type="component" value="Unassembled WGS sequence"/>
</dbReference>
<dbReference type="OMA" id="SERCMPK"/>
<evidence type="ECO:0000256" key="2">
    <source>
        <dbReference type="ARBA" id="ARBA00022574"/>
    </source>
</evidence>
<comment type="function">
    <text evidence="6">Required for the formation of N(7)-methylguanine at position 46 (m7G46) in tRNA. In the complex, it is required to stabilize and induce conformational changes of the catalytic subunit.</text>
</comment>
<feature type="compositionally biased region" description="Basic and acidic residues" evidence="7">
    <location>
        <begin position="117"/>
        <end position="138"/>
    </location>
</feature>
<dbReference type="Gene3D" id="2.130.10.10">
    <property type="entry name" value="YVTN repeat-like/Quinoprotein amine dehydrogenase"/>
    <property type="match status" value="1"/>
</dbReference>
<keyword evidence="8" id="KW-1133">Transmembrane helix</keyword>
<evidence type="ECO:0000256" key="7">
    <source>
        <dbReference type="SAM" id="MobiDB-lite"/>
    </source>
</evidence>
<dbReference type="HAMAP" id="MF_03056">
    <property type="entry name" value="TRM82"/>
    <property type="match status" value="1"/>
</dbReference>
<dbReference type="InterPro" id="IPR028884">
    <property type="entry name" value="Trm82"/>
</dbReference>
<dbReference type="OrthoDB" id="339900at2759"/>
<dbReference type="SUPFAM" id="SSF50978">
    <property type="entry name" value="WD40 repeat-like"/>
    <property type="match status" value="1"/>
</dbReference>
<keyword evidence="4 6" id="KW-0677">Repeat</keyword>
<dbReference type="GO" id="GO:0106004">
    <property type="term" value="P:tRNA (guanine-N7)-methylation"/>
    <property type="evidence" value="ECO:0007669"/>
    <property type="project" value="UniProtKB-UniRule"/>
</dbReference>
<dbReference type="InterPro" id="IPR036322">
    <property type="entry name" value="WD40_repeat_dom_sf"/>
</dbReference>
<dbReference type="STRING" id="454130.A0A0U5G3J2"/>
<dbReference type="PANTHER" id="PTHR16288:SF0">
    <property type="entry name" value="TRNA (GUANINE-N(7)-)-METHYLTRANSFERASE NON-CATALYTIC SUBUNIT WDR4"/>
    <property type="match status" value="1"/>
</dbReference>
<evidence type="ECO:0000256" key="5">
    <source>
        <dbReference type="ARBA" id="ARBA00023242"/>
    </source>
</evidence>
<dbReference type="GO" id="GO:0043527">
    <property type="term" value="C:tRNA methyltransferase complex"/>
    <property type="evidence" value="ECO:0007669"/>
    <property type="project" value="TreeGrafter"/>
</dbReference>
<gene>
    <name evidence="9" type="ORF">ASPCAL07378</name>
</gene>
<evidence type="ECO:0000313" key="9">
    <source>
        <dbReference type="EMBL" id="CEL06272.1"/>
    </source>
</evidence>
<comment type="pathway">
    <text evidence="6">tRNA modification; N(7)-methylguanine-tRNA biosynthesis.</text>
</comment>
<evidence type="ECO:0000256" key="6">
    <source>
        <dbReference type="HAMAP-Rule" id="MF_03056"/>
    </source>
</evidence>
<protein>
    <submittedName>
        <fullName evidence="9">Uncharacterized protein</fullName>
    </submittedName>
</protein>
<evidence type="ECO:0000256" key="3">
    <source>
        <dbReference type="ARBA" id="ARBA00022694"/>
    </source>
</evidence>
<evidence type="ECO:0000256" key="1">
    <source>
        <dbReference type="ARBA" id="ARBA00004123"/>
    </source>
</evidence>
<dbReference type="AlphaFoldDB" id="A0A0U5G3J2"/>
<evidence type="ECO:0000313" key="10">
    <source>
        <dbReference type="Proteomes" id="UP000054771"/>
    </source>
</evidence>
<dbReference type="EMBL" id="CDMC01000005">
    <property type="protein sequence ID" value="CEL06272.1"/>
    <property type="molecule type" value="Genomic_DNA"/>
</dbReference>
<feature type="transmembrane region" description="Helical" evidence="8">
    <location>
        <begin position="12"/>
        <end position="33"/>
    </location>
</feature>
<keyword evidence="3 6" id="KW-0819">tRNA processing</keyword>
<comment type="subcellular location">
    <subcellularLocation>
        <location evidence="1 6">Nucleus</location>
    </subcellularLocation>
</comment>
<keyword evidence="8" id="KW-0812">Transmembrane</keyword>
<dbReference type="GO" id="GO:0005634">
    <property type="term" value="C:nucleus"/>
    <property type="evidence" value="ECO:0007669"/>
    <property type="project" value="UniProtKB-SubCell"/>
</dbReference>
<evidence type="ECO:0000256" key="4">
    <source>
        <dbReference type="ARBA" id="ARBA00022737"/>
    </source>
</evidence>
<dbReference type="GO" id="GO:0005829">
    <property type="term" value="C:cytosol"/>
    <property type="evidence" value="ECO:0007669"/>
    <property type="project" value="TreeGrafter"/>
</dbReference>
<keyword evidence="10" id="KW-1185">Reference proteome</keyword>
<comment type="similarity">
    <text evidence="6">Belongs to the WD repeat TRM82 family.</text>
</comment>
<accession>A0A0U5G3J2</accession>
<keyword evidence="8" id="KW-0472">Membrane</keyword>
<reference evidence="10" key="1">
    <citation type="journal article" date="2016" name="Genome Announc.">
        <title>Draft genome sequences of fungus Aspergillus calidoustus.</title>
        <authorList>
            <person name="Horn F."/>
            <person name="Linde J."/>
            <person name="Mattern D.J."/>
            <person name="Walther G."/>
            <person name="Guthke R."/>
            <person name="Scherlach K."/>
            <person name="Martin K."/>
            <person name="Brakhage A.A."/>
            <person name="Petzke L."/>
            <person name="Valiante V."/>
        </authorList>
    </citation>
    <scope>NUCLEOTIDE SEQUENCE [LARGE SCALE GENOMIC DNA]</scope>
    <source>
        <strain evidence="10">SF006504</strain>
    </source>
</reference>
<keyword evidence="2 6" id="KW-0853">WD repeat</keyword>
<feature type="compositionally biased region" description="Polar residues" evidence="7">
    <location>
        <begin position="100"/>
        <end position="113"/>
    </location>
</feature>